<evidence type="ECO:0000313" key="9">
    <source>
        <dbReference type="RefSeq" id="XP_033575909.1"/>
    </source>
</evidence>
<keyword evidence="3 5" id="KW-0863">Zinc-finger</keyword>
<evidence type="ECO:0000256" key="2">
    <source>
        <dbReference type="ARBA" id="ARBA00022737"/>
    </source>
</evidence>
<proteinExistence type="predicted"/>
<dbReference type="PANTHER" id="PTHR19818:SF139">
    <property type="entry name" value="PAIR-RULE PROTEIN ODD-PAIRED"/>
    <property type="match status" value="1"/>
</dbReference>
<keyword evidence="4" id="KW-0862">Zinc</keyword>
<keyword evidence="2" id="KW-0677">Repeat</keyword>
<name>A0A6A6YLU0_9PEZI</name>
<dbReference type="GO" id="GO:0005634">
    <property type="term" value="C:nucleus"/>
    <property type="evidence" value="ECO:0007669"/>
    <property type="project" value="UniProtKB-ARBA"/>
</dbReference>
<dbReference type="PROSITE" id="PS00028">
    <property type="entry name" value="ZINC_FINGER_C2H2_1"/>
    <property type="match status" value="2"/>
</dbReference>
<evidence type="ECO:0000256" key="3">
    <source>
        <dbReference type="ARBA" id="ARBA00022771"/>
    </source>
</evidence>
<evidence type="ECO:0000313" key="8">
    <source>
        <dbReference type="Proteomes" id="UP000504636"/>
    </source>
</evidence>
<dbReference type="InterPro" id="IPR036236">
    <property type="entry name" value="Znf_C2H2_sf"/>
</dbReference>
<dbReference type="PROSITE" id="PS50157">
    <property type="entry name" value="ZINC_FINGER_C2H2_2"/>
    <property type="match status" value="2"/>
</dbReference>
<dbReference type="InterPro" id="IPR013087">
    <property type="entry name" value="Znf_C2H2_type"/>
</dbReference>
<evidence type="ECO:0000256" key="5">
    <source>
        <dbReference type="PROSITE-ProRule" id="PRU00042"/>
    </source>
</evidence>
<dbReference type="InterPro" id="IPR050329">
    <property type="entry name" value="GLI_C2H2-zinc-finger"/>
</dbReference>
<dbReference type="GO" id="GO:0000981">
    <property type="term" value="F:DNA-binding transcription factor activity, RNA polymerase II-specific"/>
    <property type="evidence" value="ECO:0007669"/>
    <property type="project" value="TreeGrafter"/>
</dbReference>
<evidence type="ECO:0000256" key="4">
    <source>
        <dbReference type="ARBA" id="ARBA00022833"/>
    </source>
</evidence>
<evidence type="ECO:0000259" key="6">
    <source>
        <dbReference type="PROSITE" id="PS50157"/>
    </source>
</evidence>
<dbReference type="GO" id="GO:0000978">
    <property type="term" value="F:RNA polymerase II cis-regulatory region sequence-specific DNA binding"/>
    <property type="evidence" value="ECO:0007669"/>
    <property type="project" value="TreeGrafter"/>
</dbReference>
<dbReference type="AlphaFoldDB" id="A0A6A6YLU0"/>
<dbReference type="PANTHER" id="PTHR19818">
    <property type="entry name" value="ZINC FINGER PROTEIN ZIC AND GLI"/>
    <property type="match status" value="1"/>
</dbReference>
<dbReference type="GO" id="GO:0008270">
    <property type="term" value="F:zinc ion binding"/>
    <property type="evidence" value="ECO:0007669"/>
    <property type="project" value="UniProtKB-KW"/>
</dbReference>
<organism evidence="7">
    <name type="scientific">Mytilinidion resinicola</name>
    <dbReference type="NCBI Taxonomy" id="574789"/>
    <lineage>
        <taxon>Eukaryota</taxon>
        <taxon>Fungi</taxon>
        <taxon>Dikarya</taxon>
        <taxon>Ascomycota</taxon>
        <taxon>Pezizomycotina</taxon>
        <taxon>Dothideomycetes</taxon>
        <taxon>Pleosporomycetidae</taxon>
        <taxon>Mytilinidiales</taxon>
        <taxon>Mytilinidiaceae</taxon>
        <taxon>Mytilinidion</taxon>
    </lineage>
</organism>
<reference evidence="9" key="3">
    <citation type="submission" date="2025-04" db="UniProtKB">
        <authorList>
            <consortium name="RefSeq"/>
        </authorList>
    </citation>
    <scope>IDENTIFICATION</scope>
    <source>
        <strain evidence="9">CBS 304.34</strain>
    </source>
</reference>
<dbReference type="RefSeq" id="XP_033575909.1">
    <property type="nucleotide sequence ID" value="XM_033717156.1"/>
</dbReference>
<protein>
    <recommendedName>
        <fullName evidence="6">C2H2-type domain-containing protein</fullName>
    </recommendedName>
</protein>
<dbReference type="GO" id="GO:0045944">
    <property type="term" value="P:positive regulation of transcription by RNA polymerase II"/>
    <property type="evidence" value="ECO:0007669"/>
    <property type="project" value="UniProtKB-ARBA"/>
</dbReference>
<gene>
    <name evidence="7 9" type="ORF">BDZ99DRAFT_42737</name>
</gene>
<dbReference type="Pfam" id="PF00096">
    <property type="entry name" value="zf-C2H2"/>
    <property type="match status" value="1"/>
</dbReference>
<dbReference type="SMART" id="SM00355">
    <property type="entry name" value="ZnF_C2H2"/>
    <property type="match status" value="3"/>
</dbReference>
<feature type="domain" description="C2H2-type" evidence="6">
    <location>
        <begin position="125"/>
        <end position="152"/>
    </location>
</feature>
<reference evidence="9" key="2">
    <citation type="submission" date="2020-04" db="EMBL/GenBank/DDBJ databases">
        <authorList>
            <consortium name="NCBI Genome Project"/>
        </authorList>
    </citation>
    <scope>NUCLEOTIDE SEQUENCE</scope>
    <source>
        <strain evidence="9">CBS 304.34</strain>
    </source>
</reference>
<dbReference type="GeneID" id="54458049"/>
<dbReference type="Gene3D" id="3.30.160.60">
    <property type="entry name" value="Classic Zinc Finger"/>
    <property type="match status" value="2"/>
</dbReference>
<dbReference type="OrthoDB" id="8117402at2759"/>
<feature type="domain" description="C2H2-type" evidence="6">
    <location>
        <begin position="151"/>
        <end position="180"/>
    </location>
</feature>
<keyword evidence="1" id="KW-0479">Metal-binding</keyword>
<dbReference type="SUPFAM" id="SSF57667">
    <property type="entry name" value="beta-beta-alpha zinc fingers"/>
    <property type="match status" value="1"/>
</dbReference>
<dbReference type="EMBL" id="MU003702">
    <property type="protein sequence ID" value="KAF2808945.1"/>
    <property type="molecule type" value="Genomic_DNA"/>
</dbReference>
<reference evidence="7 9" key="1">
    <citation type="journal article" date="2020" name="Stud. Mycol.">
        <title>101 Dothideomycetes genomes: a test case for predicting lifestyles and emergence of pathogens.</title>
        <authorList>
            <person name="Haridas S."/>
            <person name="Albert R."/>
            <person name="Binder M."/>
            <person name="Bloem J."/>
            <person name="Labutti K."/>
            <person name="Salamov A."/>
            <person name="Andreopoulos B."/>
            <person name="Baker S."/>
            <person name="Barry K."/>
            <person name="Bills G."/>
            <person name="Bluhm B."/>
            <person name="Cannon C."/>
            <person name="Castanera R."/>
            <person name="Culley D."/>
            <person name="Daum C."/>
            <person name="Ezra D."/>
            <person name="Gonzalez J."/>
            <person name="Henrissat B."/>
            <person name="Kuo A."/>
            <person name="Liang C."/>
            <person name="Lipzen A."/>
            <person name="Lutzoni F."/>
            <person name="Magnuson J."/>
            <person name="Mondo S."/>
            <person name="Nolan M."/>
            <person name="Ohm R."/>
            <person name="Pangilinan J."/>
            <person name="Park H.-J."/>
            <person name="Ramirez L."/>
            <person name="Alfaro M."/>
            <person name="Sun H."/>
            <person name="Tritt A."/>
            <person name="Yoshinaga Y."/>
            <person name="Zwiers L.-H."/>
            <person name="Turgeon B."/>
            <person name="Goodwin S."/>
            <person name="Spatafora J."/>
            <person name="Crous P."/>
            <person name="Grigoriev I."/>
        </authorList>
    </citation>
    <scope>NUCLEOTIDE SEQUENCE</scope>
    <source>
        <strain evidence="7 9">CBS 304.34</strain>
    </source>
</reference>
<dbReference type="Proteomes" id="UP000504636">
    <property type="component" value="Unplaced"/>
</dbReference>
<evidence type="ECO:0000256" key="1">
    <source>
        <dbReference type="ARBA" id="ARBA00022723"/>
    </source>
</evidence>
<evidence type="ECO:0000313" key="7">
    <source>
        <dbReference type="EMBL" id="KAF2808945.1"/>
    </source>
</evidence>
<sequence length="218" mass="24438">MSDSMSAPRGLDMPTEWHPWIEDCSFREISPSIFDLSSPSSSFARANISNVSTPETAYISDSSVTPADASPQVASITPSSQQISCKISPSMPSESLSLDSFPRPNYSDQPIRTGKLKLAKTAPTLPCLICPRSFSRPCDLRRHTARHSRPHACTFLACNSRFSSLKDLRRHQRVHSRERPYSCPHATCKYALKGFRWKDACDRHVEGIHCKKEKAKTR</sequence>
<keyword evidence="8" id="KW-1185">Reference proteome</keyword>
<accession>A0A6A6YLU0</accession>